<name>A0ABP9ES55_9GAMM</name>
<evidence type="ECO:0000256" key="1">
    <source>
        <dbReference type="SAM" id="SignalP"/>
    </source>
</evidence>
<reference evidence="6" key="1">
    <citation type="journal article" date="2019" name="Int. J. Syst. Evol. Microbiol.">
        <title>The Global Catalogue of Microorganisms (GCM) 10K type strain sequencing project: providing services to taxonomists for standard genome sequencing and annotation.</title>
        <authorList>
            <consortium name="The Broad Institute Genomics Platform"/>
            <consortium name="The Broad Institute Genome Sequencing Center for Infectious Disease"/>
            <person name="Wu L."/>
            <person name="Ma J."/>
        </authorList>
    </citation>
    <scope>NUCLEOTIDE SEQUENCE [LARGE SCALE GENOMIC DNA]</scope>
    <source>
        <strain evidence="6">JCM 18401</strain>
    </source>
</reference>
<dbReference type="Proteomes" id="UP001499988">
    <property type="component" value="Unassembled WGS sequence"/>
</dbReference>
<organism evidence="5 6">
    <name type="scientific">Ferrimonas pelagia</name>
    <dbReference type="NCBI Taxonomy" id="1177826"/>
    <lineage>
        <taxon>Bacteria</taxon>
        <taxon>Pseudomonadati</taxon>
        <taxon>Pseudomonadota</taxon>
        <taxon>Gammaproteobacteria</taxon>
        <taxon>Alteromonadales</taxon>
        <taxon>Ferrimonadaceae</taxon>
        <taxon>Ferrimonas</taxon>
    </lineage>
</organism>
<dbReference type="NCBIfam" id="TIGR04456">
    <property type="entry name" value="LruC_dom"/>
    <property type="match status" value="1"/>
</dbReference>
<keyword evidence="6" id="KW-1185">Reference proteome</keyword>
<dbReference type="InterPro" id="IPR032295">
    <property type="entry name" value="DUF4842"/>
</dbReference>
<dbReference type="Pfam" id="PF21959">
    <property type="entry name" value="DUF6923"/>
    <property type="match status" value="1"/>
</dbReference>
<evidence type="ECO:0000259" key="3">
    <source>
        <dbReference type="Pfam" id="PF20009"/>
    </source>
</evidence>
<dbReference type="InterPro" id="IPR054215">
    <property type="entry name" value="DUF6923"/>
</dbReference>
<keyword evidence="1" id="KW-0732">Signal</keyword>
<sequence>MRISAALLSFIPISLWAAPFDQCPTEAFLFQDPTTVVYGVDLVTGKADLLAGSTGISGTVNAVGFDESERYIYGFSKDLKDVVQIDSDFQATAQGVTGLPQGVHFFVGDVADSTYWVYKKNTGLFAIPLVGPDAMQASEIVGADLSLNLTDFAFHPGDGNLYALDNSSGLLHRIDTSDGSATVVADAGITGTFGAGYFEKSGFFYVSRNQDGQIFRLDLRDPANIANGATLFAYGPSSGQNDGARCASAPIVASNTDFGDAPDSYGTTLASNGARHALLSGGPVLGASVDADNDGLQAPFSDDSTQSDDEDGVVVMTGLQSGQDALLIVTVSGTGGYLQGFFDWDRNGQFETDDEWAIADRYLDPGEHRLLVRVPDGVSEGSSYARFRLSSAAGIGPMGGAADGEVEDQAIELSVIPLTYTYYPSANTWATLAFEDHWPRQADFDMNDLVVAIRTTEVRSSGEIVRIDVQGTLVANGADYHNGFAFHLPGVSAGAVDVTRLKMRINGVDRLASGQLEPGRTDAIVRIFDDAQSVISKSCRYYRTDKGCDDGLQYQFELTIPFVSGTSGSGFPAMPYNPFLFATPGTYRQGFDQPPGRGLEIHLADHPPTEAADVGLFGTEADRTVPGASTYRNDNNLPWAMLLTQSWHWPASGVDLLHAYPQFEQYILSDGSAQQDWYLRSKANTDQLFE</sequence>
<protein>
    <submittedName>
        <fullName evidence="5">LruC domain-containing protein</fullName>
    </submittedName>
</protein>
<feature type="domain" description="DUF4842" evidence="2">
    <location>
        <begin position="462"/>
        <end position="678"/>
    </location>
</feature>
<dbReference type="InterPro" id="IPR031025">
    <property type="entry name" value="LruC_dom"/>
</dbReference>
<evidence type="ECO:0000259" key="4">
    <source>
        <dbReference type="Pfam" id="PF21959"/>
    </source>
</evidence>
<dbReference type="RefSeq" id="WP_345334427.1">
    <property type="nucleotide sequence ID" value="NZ_BAABJZ010000016.1"/>
</dbReference>
<dbReference type="EMBL" id="BAABJZ010000016">
    <property type="protein sequence ID" value="GAA4879671.1"/>
    <property type="molecule type" value="Genomic_DNA"/>
</dbReference>
<accession>A0ABP9ES55</accession>
<gene>
    <name evidence="5" type="ORF">GCM10023333_12150</name>
</gene>
<evidence type="ECO:0000313" key="6">
    <source>
        <dbReference type="Proteomes" id="UP001499988"/>
    </source>
</evidence>
<dbReference type="InterPro" id="IPR045474">
    <property type="entry name" value="GEVED"/>
</dbReference>
<comment type="caution">
    <text evidence="5">The sequence shown here is derived from an EMBL/GenBank/DDBJ whole genome shotgun (WGS) entry which is preliminary data.</text>
</comment>
<feature type="domain" description="DUF6923" evidence="4">
    <location>
        <begin position="33"/>
        <end position="247"/>
    </location>
</feature>
<dbReference type="Pfam" id="PF16130">
    <property type="entry name" value="DUF4842"/>
    <property type="match status" value="1"/>
</dbReference>
<dbReference type="SUPFAM" id="SSF75011">
    <property type="entry name" value="3-carboxy-cis,cis-mucoante lactonizing enzyme"/>
    <property type="match status" value="1"/>
</dbReference>
<feature type="domain" description="GEVED" evidence="3">
    <location>
        <begin position="337"/>
        <end position="408"/>
    </location>
</feature>
<evidence type="ECO:0000259" key="2">
    <source>
        <dbReference type="Pfam" id="PF16130"/>
    </source>
</evidence>
<feature type="chain" id="PRO_5046376270" evidence="1">
    <location>
        <begin position="18"/>
        <end position="690"/>
    </location>
</feature>
<proteinExistence type="predicted"/>
<evidence type="ECO:0000313" key="5">
    <source>
        <dbReference type="EMBL" id="GAA4879671.1"/>
    </source>
</evidence>
<feature type="signal peptide" evidence="1">
    <location>
        <begin position="1"/>
        <end position="17"/>
    </location>
</feature>
<dbReference type="Pfam" id="PF20009">
    <property type="entry name" value="GEVED"/>
    <property type="match status" value="1"/>
</dbReference>